<organism evidence="1 2">
    <name type="scientific">Peronospora effusa</name>
    <dbReference type="NCBI Taxonomy" id="542832"/>
    <lineage>
        <taxon>Eukaryota</taxon>
        <taxon>Sar</taxon>
        <taxon>Stramenopiles</taxon>
        <taxon>Oomycota</taxon>
        <taxon>Peronosporomycetes</taxon>
        <taxon>Peronosporales</taxon>
        <taxon>Peronosporaceae</taxon>
        <taxon>Peronospora</taxon>
    </lineage>
</organism>
<comment type="caution">
    <text evidence="1">The sequence shown here is derived from an EMBL/GenBank/DDBJ whole genome shotgun (WGS) entry which is preliminary data.</text>
</comment>
<proteinExistence type="predicted"/>
<accession>A0A3M6VPR6</accession>
<dbReference type="VEuPathDB" id="FungiDB:DD237_003771"/>
<gene>
    <name evidence="1" type="ORF">DD238_008443</name>
</gene>
<sequence length="250" mass="27658">MSSNDTATSDVLTSVSNVATAVSTVTSGIAPSGLSGDFTTATAPPAIPLPGSGFLAGRPYAGGSLPKTGGILAPMPEVNQVPDGGFGMKLDNKPPIMHGSFDLYAVELETFLRRIHVWGVIYNESVVRASTTITQFALMDNVARSAILHGIPTADAELVYHEASAHAMWSRFVDKQTKREYANYIFARQQLYANKYTHHRNMNDWLREMEPQRNELQHYQKVLSDEEFAEIILSNVLHTHREVVRQFSKH</sequence>
<reference evidence="1 2" key="1">
    <citation type="submission" date="2018-06" db="EMBL/GenBank/DDBJ databases">
        <title>Comparative genomics of downy mildews reveals potential adaptations to biotrophy.</title>
        <authorList>
            <person name="Fletcher K."/>
            <person name="Klosterman S.J."/>
            <person name="Derevnina L."/>
            <person name="Martin F."/>
            <person name="Koike S."/>
            <person name="Reyes Chin-Wo S."/>
            <person name="Mou B."/>
            <person name="Michelmore R."/>
        </authorList>
    </citation>
    <scope>NUCLEOTIDE SEQUENCE [LARGE SCALE GENOMIC DNA]</scope>
    <source>
        <strain evidence="1 2">R14</strain>
    </source>
</reference>
<dbReference type="Proteomes" id="UP000282087">
    <property type="component" value="Unassembled WGS sequence"/>
</dbReference>
<dbReference type="EMBL" id="QLLG01000122">
    <property type="protein sequence ID" value="RMX68113.1"/>
    <property type="molecule type" value="Genomic_DNA"/>
</dbReference>
<name>A0A3M6VPR6_9STRA</name>
<protein>
    <submittedName>
        <fullName evidence="1">Uncharacterized protein</fullName>
    </submittedName>
</protein>
<evidence type="ECO:0000313" key="2">
    <source>
        <dbReference type="Proteomes" id="UP000282087"/>
    </source>
</evidence>
<dbReference type="AlphaFoldDB" id="A0A3M6VPR6"/>
<dbReference type="Pfam" id="PF14223">
    <property type="entry name" value="Retrotran_gag_2"/>
    <property type="match status" value="1"/>
</dbReference>
<evidence type="ECO:0000313" key="1">
    <source>
        <dbReference type="EMBL" id="RMX68113.1"/>
    </source>
</evidence>
<keyword evidence="2" id="KW-1185">Reference proteome</keyword>
<dbReference type="VEuPathDB" id="FungiDB:DD237_003772"/>